<protein>
    <recommendedName>
        <fullName evidence="4">1,3-beta-glucan synthase</fullName>
    </recommendedName>
</protein>
<dbReference type="PANTHER" id="PTHR12741">
    <property type="entry name" value="LYST-INTERACTING PROTEIN LIP5 DOPAMINE RESPONSIVE PROTEIN DRG-1"/>
    <property type="match status" value="1"/>
</dbReference>
<evidence type="ECO:0008006" key="4">
    <source>
        <dbReference type="Google" id="ProtNLM"/>
    </source>
</evidence>
<keyword evidence="1" id="KW-0472">Membrane</keyword>
<comment type="caution">
    <text evidence="2">The sequence shown here is derived from an EMBL/GenBank/DDBJ whole genome shotgun (WGS) entry which is preliminary data.</text>
</comment>
<evidence type="ECO:0000313" key="3">
    <source>
        <dbReference type="Proteomes" id="UP001603857"/>
    </source>
</evidence>
<accession>A0ABD1LG62</accession>
<feature type="transmembrane region" description="Helical" evidence="1">
    <location>
        <begin position="64"/>
        <end position="83"/>
    </location>
</feature>
<evidence type="ECO:0000313" key="2">
    <source>
        <dbReference type="EMBL" id="KAL2322511.1"/>
    </source>
</evidence>
<dbReference type="EMBL" id="JBGMDY010000009">
    <property type="protein sequence ID" value="KAL2322511.1"/>
    <property type="molecule type" value="Genomic_DNA"/>
</dbReference>
<sequence>MLIDFKILSAARGRYSTNFQLMFRVLKASHSLAFIVVMIVLFVTCGLTVSDLFAALIASMPCGWAIIQIALVCRVFLKGCRLWASVEGLSRTYEYIMGSVIFMPIYILSWFPYISEFQTRLLFSQAYSRGLQISKNSYQSDWRN</sequence>
<feature type="transmembrane region" description="Helical" evidence="1">
    <location>
        <begin position="95"/>
        <end position="114"/>
    </location>
</feature>
<feature type="transmembrane region" description="Helical" evidence="1">
    <location>
        <begin position="32"/>
        <end position="58"/>
    </location>
</feature>
<proteinExistence type="predicted"/>
<reference evidence="2 3" key="1">
    <citation type="submission" date="2024-08" db="EMBL/GenBank/DDBJ databases">
        <title>Insights into the chromosomal genome structure of Flemingia macrophylla.</title>
        <authorList>
            <person name="Ding Y."/>
            <person name="Zhao Y."/>
            <person name="Bi W."/>
            <person name="Wu M."/>
            <person name="Zhao G."/>
            <person name="Gong Y."/>
            <person name="Li W."/>
            <person name="Zhang P."/>
        </authorList>
    </citation>
    <scope>NUCLEOTIDE SEQUENCE [LARGE SCALE GENOMIC DNA]</scope>
    <source>
        <strain evidence="2">DYQJB</strain>
        <tissue evidence="2">Leaf</tissue>
    </source>
</reference>
<keyword evidence="1" id="KW-0812">Transmembrane</keyword>
<keyword evidence="3" id="KW-1185">Reference proteome</keyword>
<evidence type="ECO:0000256" key="1">
    <source>
        <dbReference type="SAM" id="Phobius"/>
    </source>
</evidence>
<gene>
    <name evidence="2" type="ORF">Fmac_026890</name>
</gene>
<dbReference type="AlphaFoldDB" id="A0ABD1LG62"/>
<dbReference type="PANTHER" id="PTHR12741:SF16">
    <property type="entry name" value="CALLOSE SYNTHASE 7"/>
    <property type="match status" value="1"/>
</dbReference>
<organism evidence="2 3">
    <name type="scientific">Flemingia macrophylla</name>
    <dbReference type="NCBI Taxonomy" id="520843"/>
    <lineage>
        <taxon>Eukaryota</taxon>
        <taxon>Viridiplantae</taxon>
        <taxon>Streptophyta</taxon>
        <taxon>Embryophyta</taxon>
        <taxon>Tracheophyta</taxon>
        <taxon>Spermatophyta</taxon>
        <taxon>Magnoliopsida</taxon>
        <taxon>eudicotyledons</taxon>
        <taxon>Gunneridae</taxon>
        <taxon>Pentapetalae</taxon>
        <taxon>rosids</taxon>
        <taxon>fabids</taxon>
        <taxon>Fabales</taxon>
        <taxon>Fabaceae</taxon>
        <taxon>Papilionoideae</taxon>
        <taxon>50 kb inversion clade</taxon>
        <taxon>NPAAA clade</taxon>
        <taxon>indigoferoid/millettioid clade</taxon>
        <taxon>Phaseoleae</taxon>
        <taxon>Flemingia</taxon>
    </lineage>
</organism>
<keyword evidence="1" id="KW-1133">Transmembrane helix</keyword>
<dbReference type="Proteomes" id="UP001603857">
    <property type="component" value="Unassembled WGS sequence"/>
</dbReference>
<name>A0ABD1LG62_9FABA</name>